<evidence type="ECO:0000256" key="3">
    <source>
        <dbReference type="SAM" id="MobiDB-lite"/>
    </source>
</evidence>
<dbReference type="SUPFAM" id="SSF51905">
    <property type="entry name" value="FAD/NAD(P)-binding domain"/>
    <property type="match status" value="1"/>
</dbReference>
<dbReference type="PANTHER" id="PTHR43734:SF7">
    <property type="entry name" value="4,4'-DIAPONEUROSPORENE OXYGENASE"/>
    <property type="match status" value="1"/>
</dbReference>
<evidence type="ECO:0000313" key="5">
    <source>
        <dbReference type="EMBL" id="TWU02722.1"/>
    </source>
</evidence>
<protein>
    <recommendedName>
        <fullName evidence="4">Amine oxidase domain-containing protein</fullName>
    </recommendedName>
</protein>
<dbReference type="GO" id="GO:0016491">
    <property type="term" value="F:oxidoreductase activity"/>
    <property type="evidence" value="ECO:0007669"/>
    <property type="project" value="UniProtKB-KW"/>
</dbReference>
<gene>
    <name evidence="5" type="ORF">Pla52n_37810</name>
</gene>
<dbReference type="InterPro" id="IPR036188">
    <property type="entry name" value="FAD/NAD-bd_sf"/>
</dbReference>
<keyword evidence="6" id="KW-1185">Reference proteome</keyword>
<reference evidence="5 6" key="1">
    <citation type="submission" date="2019-02" db="EMBL/GenBank/DDBJ databases">
        <title>Deep-cultivation of Planctomycetes and their phenomic and genomic characterization uncovers novel biology.</title>
        <authorList>
            <person name="Wiegand S."/>
            <person name="Jogler M."/>
            <person name="Boedeker C."/>
            <person name="Pinto D."/>
            <person name="Vollmers J."/>
            <person name="Rivas-Marin E."/>
            <person name="Kohn T."/>
            <person name="Peeters S.H."/>
            <person name="Heuer A."/>
            <person name="Rast P."/>
            <person name="Oberbeckmann S."/>
            <person name="Bunk B."/>
            <person name="Jeske O."/>
            <person name="Meyerdierks A."/>
            <person name="Storesund J.E."/>
            <person name="Kallscheuer N."/>
            <person name="Luecker S."/>
            <person name="Lage O.M."/>
            <person name="Pohl T."/>
            <person name="Merkel B.J."/>
            <person name="Hornburger P."/>
            <person name="Mueller R.-W."/>
            <person name="Bruemmer F."/>
            <person name="Labrenz M."/>
            <person name="Spormann A.M."/>
            <person name="Op Den Camp H."/>
            <person name="Overmann J."/>
            <person name="Amann R."/>
            <person name="Jetten M.S.M."/>
            <person name="Mascher T."/>
            <person name="Medema M.H."/>
            <person name="Devos D.P."/>
            <person name="Kaster A.-K."/>
            <person name="Ovreas L."/>
            <person name="Rohde M."/>
            <person name="Galperin M.Y."/>
            <person name="Jogler C."/>
        </authorList>
    </citation>
    <scope>NUCLEOTIDE SEQUENCE [LARGE SCALE GENOMIC DNA]</scope>
    <source>
        <strain evidence="5 6">Pla52n</strain>
    </source>
</reference>
<dbReference type="Proteomes" id="UP000320176">
    <property type="component" value="Unassembled WGS sequence"/>
</dbReference>
<evidence type="ECO:0000256" key="1">
    <source>
        <dbReference type="ARBA" id="ARBA00006046"/>
    </source>
</evidence>
<organism evidence="5 6">
    <name type="scientific">Stieleria varia</name>
    <dbReference type="NCBI Taxonomy" id="2528005"/>
    <lineage>
        <taxon>Bacteria</taxon>
        <taxon>Pseudomonadati</taxon>
        <taxon>Planctomycetota</taxon>
        <taxon>Planctomycetia</taxon>
        <taxon>Pirellulales</taxon>
        <taxon>Pirellulaceae</taxon>
        <taxon>Stieleria</taxon>
    </lineage>
</organism>
<dbReference type="AlphaFoldDB" id="A0A5C6AUM7"/>
<comment type="caution">
    <text evidence="5">The sequence shown here is derived from an EMBL/GenBank/DDBJ whole genome shotgun (WGS) entry which is preliminary data.</text>
</comment>
<feature type="compositionally biased region" description="Basic and acidic residues" evidence="3">
    <location>
        <begin position="10"/>
        <end position="22"/>
    </location>
</feature>
<evidence type="ECO:0000313" key="6">
    <source>
        <dbReference type="Proteomes" id="UP000320176"/>
    </source>
</evidence>
<dbReference type="Pfam" id="PF01593">
    <property type="entry name" value="Amino_oxidase"/>
    <property type="match status" value="1"/>
</dbReference>
<feature type="domain" description="Amine oxidase" evidence="4">
    <location>
        <begin position="38"/>
        <end position="486"/>
    </location>
</feature>
<dbReference type="Gene3D" id="3.50.50.60">
    <property type="entry name" value="FAD/NAD(P)-binding domain"/>
    <property type="match status" value="2"/>
</dbReference>
<proteinExistence type="inferred from homology"/>
<keyword evidence="2" id="KW-0560">Oxidoreductase</keyword>
<dbReference type="InterPro" id="IPR002937">
    <property type="entry name" value="Amino_oxidase"/>
</dbReference>
<dbReference type="PANTHER" id="PTHR43734">
    <property type="entry name" value="PHYTOENE DESATURASE"/>
    <property type="match status" value="1"/>
</dbReference>
<feature type="region of interest" description="Disordered" evidence="3">
    <location>
        <begin position="1"/>
        <end position="28"/>
    </location>
</feature>
<evidence type="ECO:0000256" key="2">
    <source>
        <dbReference type="ARBA" id="ARBA00023002"/>
    </source>
</evidence>
<comment type="similarity">
    <text evidence="1">Belongs to the carotenoid/retinoid oxidoreductase family.</text>
</comment>
<accession>A0A5C6AUM7</accession>
<dbReference type="EMBL" id="SJPN01000004">
    <property type="protein sequence ID" value="TWU02722.1"/>
    <property type="molecule type" value="Genomic_DNA"/>
</dbReference>
<name>A0A5C6AUM7_9BACT</name>
<sequence>MSQSPLARNDAPDTADRSDQKSDQPSGHYDTIIIGAGMSGLAAGIRLAHFDQRVCILERHYTIGGLNSFYRMGGRDYDVGLHAMTNFARKGDKKGPLAKLIRQLRFRWEDFKLAEQVGSSIRFPHASLDFNNDIAMLESEIASSFPDQIDGFRSLCGSLLDYSDMDGGDERFMVSARTIMAQHLSNPLLIEMLLCPLMWYGNAREDDMDFGQFCIMFRACYLEGFGRPYKGVRMILKNLVRKFRGLGGELKLRSGVSKIHVEDGRAVGVVLDDGTELTGNRILSSAGNVETMRMCDDITEVATAKAGKLSFIESISILDCKPADIGFDRTIVFYNDSDTFHWKRPDDQLCDARTGVICSPNNYLYDADEGELPDGVVRITTLANHDLWSQLPDAKYQSEKIRQYDAAVASSVRFMPDFRSRVIDTDIFTPKTIRRFTWHDNGAVYGAPDKQLDGTTHLPNVFLCGTDQGFVGIVGAIVSGISMANRHCLDA</sequence>
<evidence type="ECO:0000259" key="4">
    <source>
        <dbReference type="Pfam" id="PF01593"/>
    </source>
</evidence>